<reference evidence="1 2" key="1">
    <citation type="submission" date="2020-10" db="EMBL/GenBank/DDBJ databases">
        <title>Sequencing the genomes of 1000 actinobacteria strains.</title>
        <authorList>
            <person name="Klenk H.-P."/>
        </authorList>
    </citation>
    <scope>NUCLEOTIDE SEQUENCE [LARGE SCALE GENOMIC DNA]</scope>
    <source>
        <strain evidence="1 2">DSM 7307</strain>
    </source>
</reference>
<dbReference type="Proteomes" id="UP000620262">
    <property type="component" value="Unassembled WGS sequence"/>
</dbReference>
<proteinExistence type="predicted"/>
<dbReference type="RefSeq" id="WP_192730964.1">
    <property type="nucleotide sequence ID" value="NZ_BAAAVL010000004.1"/>
</dbReference>
<comment type="caution">
    <text evidence="1">The sequence shown here is derived from an EMBL/GenBank/DDBJ whole genome shotgun (WGS) entry which is preliminary data.</text>
</comment>
<evidence type="ECO:0000313" key="2">
    <source>
        <dbReference type="Proteomes" id="UP000620262"/>
    </source>
</evidence>
<protein>
    <submittedName>
        <fullName evidence="1">Uncharacterized protein</fullName>
    </submittedName>
</protein>
<dbReference type="EMBL" id="JADBEC010000002">
    <property type="protein sequence ID" value="MBE1507193.1"/>
    <property type="molecule type" value="Genomic_DNA"/>
</dbReference>
<organism evidence="1 2">
    <name type="scientific">Rhizobium viscosum</name>
    <name type="common">Arthrobacter viscosus</name>
    <dbReference type="NCBI Taxonomy" id="1673"/>
    <lineage>
        <taxon>Bacteria</taxon>
        <taxon>Pseudomonadati</taxon>
        <taxon>Pseudomonadota</taxon>
        <taxon>Alphaproteobacteria</taxon>
        <taxon>Hyphomicrobiales</taxon>
        <taxon>Rhizobiaceae</taxon>
        <taxon>Rhizobium/Agrobacterium group</taxon>
        <taxon>Rhizobium</taxon>
    </lineage>
</organism>
<evidence type="ECO:0000313" key="1">
    <source>
        <dbReference type="EMBL" id="MBE1507193.1"/>
    </source>
</evidence>
<accession>A0ABR9IVF4</accession>
<gene>
    <name evidence="1" type="ORF">H4W29_004438</name>
</gene>
<name>A0ABR9IVF4_RHIVS</name>
<sequence>MTRTVWPKEVLTSDTMNFLDGIHRDWCSAARCSRDSDLGMAKAKALVDWFEFGVRDRDELLGLLSEDFSGAA</sequence>
<keyword evidence="2" id="KW-1185">Reference proteome</keyword>